<gene>
    <name evidence="1" type="ORF">UFOPK2214_01005</name>
</gene>
<evidence type="ECO:0000313" key="1">
    <source>
        <dbReference type="EMBL" id="CAB4657420.1"/>
    </source>
</evidence>
<dbReference type="EMBL" id="CAEZWJ010000030">
    <property type="protein sequence ID" value="CAB4657420.1"/>
    <property type="molecule type" value="Genomic_DNA"/>
</dbReference>
<organism evidence="1">
    <name type="scientific">freshwater metagenome</name>
    <dbReference type="NCBI Taxonomy" id="449393"/>
    <lineage>
        <taxon>unclassified sequences</taxon>
        <taxon>metagenomes</taxon>
        <taxon>ecological metagenomes</taxon>
    </lineage>
</organism>
<accession>A0A6J6L5Z0</accession>
<sequence>MNVSVSKRVSLFALFAGSCFGIASCSSTAAEVELAFPADWAVVCIDDDGDVKEIATLGEPTGSERFLDTADLQRSVVRVRDVDADGVAQTLEIGIRTKTTENLPEEIEYKSGGSSQGHFVKQNVAIEFLPSGDYQQKVSMKIEVDSGGSQGFISTFYEERIQSFKASYDAGVYSAIVPLQGLSIAATDKIAVSAIATWNMAEGFNFMASDSSSRCQIGSKSD</sequence>
<dbReference type="AlphaFoldDB" id="A0A6J6L5Z0"/>
<dbReference type="PROSITE" id="PS51257">
    <property type="entry name" value="PROKAR_LIPOPROTEIN"/>
    <property type="match status" value="1"/>
</dbReference>
<reference evidence="1" key="1">
    <citation type="submission" date="2020-05" db="EMBL/GenBank/DDBJ databases">
        <authorList>
            <person name="Chiriac C."/>
            <person name="Salcher M."/>
            <person name="Ghai R."/>
            <person name="Kavagutti S V."/>
        </authorList>
    </citation>
    <scope>NUCLEOTIDE SEQUENCE</scope>
</reference>
<proteinExistence type="predicted"/>
<protein>
    <submittedName>
        <fullName evidence="1">Unannotated protein</fullName>
    </submittedName>
</protein>
<name>A0A6J6L5Z0_9ZZZZ</name>